<dbReference type="PANTHER" id="PTHR11908">
    <property type="entry name" value="XANTHINE DEHYDROGENASE"/>
    <property type="match status" value="1"/>
</dbReference>
<name>M1WVG5_PSEP2</name>
<dbReference type="InterPro" id="IPR037165">
    <property type="entry name" value="AldOxase/xan_DH_Mopterin-bd_sf"/>
</dbReference>
<evidence type="ECO:0000313" key="2">
    <source>
        <dbReference type="EMBL" id="CCH48423.1"/>
    </source>
</evidence>
<dbReference type="STRING" id="1322246.BN4_11186"/>
<dbReference type="InterPro" id="IPR016208">
    <property type="entry name" value="Ald_Oxase/xanthine_DH-like"/>
</dbReference>
<reference evidence="3" key="2">
    <citation type="journal article" date="2013" name="Stand. Genomic Sci.">
        <title>Complete genome sequence of Desulfocapsa sulfexigens, a marine deltaproteobacterium specialized in disproportionating inorganic sulfur compounds.</title>
        <authorList>
            <person name="Finster K.W."/>
            <person name="Kjeldsen K.U."/>
            <person name="Kube M."/>
            <person name="Reinhardt R."/>
            <person name="Mussmann M."/>
            <person name="Amann R."/>
            <person name="Schreiber L."/>
        </authorList>
    </citation>
    <scope>NUCLEOTIDE SEQUENCE [LARGE SCALE GENOMIC DNA]</scope>
    <source>
        <strain evidence="3">DSM 10523 / SB164P1</strain>
    </source>
</reference>
<dbReference type="Proteomes" id="UP000011724">
    <property type="component" value="Chromosome"/>
</dbReference>
<dbReference type="Pfam" id="PF02738">
    <property type="entry name" value="MoCoBD_1"/>
    <property type="match status" value="1"/>
</dbReference>
<dbReference type="eggNOG" id="COG1529">
    <property type="taxonomic scope" value="Bacteria"/>
</dbReference>
<dbReference type="InterPro" id="IPR046867">
    <property type="entry name" value="AldOxase/xan_DH_MoCoBD2"/>
</dbReference>
<dbReference type="InterPro" id="IPR008274">
    <property type="entry name" value="AldOxase/xan_DH_MoCoBD1"/>
</dbReference>
<dbReference type="AlphaFoldDB" id="M1WVG5"/>
<dbReference type="RefSeq" id="WP_015414471.1">
    <property type="nucleotide sequence ID" value="NC_020409.1"/>
</dbReference>
<dbReference type="Gene3D" id="3.90.1170.50">
    <property type="entry name" value="Aldehyde oxidase/xanthine dehydrogenase, a/b hammerhead"/>
    <property type="match status" value="1"/>
</dbReference>
<dbReference type="Pfam" id="PF20256">
    <property type="entry name" value="MoCoBD_2"/>
    <property type="match status" value="2"/>
</dbReference>
<dbReference type="EMBL" id="FO203427">
    <property type="protein sequence ID" value="CCH48423.1"/>
    <property type="molecule type" value="Genomic_DNA"/>
</dbReference>
<accession>M1WVG5</accession>
<dbReference type="KEGG" id="dpi:BN4_11186"/>
<dbReference type="OrthoDB" id="9775084at2"/>
<keyword evidence="3" id="KW-1185">Reference proteome</keyword>
<reference evidence="2 3" key="1">
    <citation type="journal article" date="2013" name="PLoS ONE">
        <title>The first genomic and proteomic characterization of a deep-sea sulfate reducer: insights into the piezophilic lifestyle of Desulfovibrio piezophilus.</title>
        <authorList>
            <person name="Pradel N."/>
            <person name="Ji B."/>
            <person name="Gimenez G."/>
            <person name="Talla E."/>
            <person name="Lenoble P."/>
            <person name="Garel M."/>
            <person name="Tamburini C."/>
            <person name="Fourquet P."/>
            <person name="Lebrun R."/>
            <person name="Bertin P."/>
            <person name="Denis Y."/>
            <person name="Pophillat M."/>
            <person name="Barbe V."/>
            <person name="Ollivier B."/>
            <person name="Dolla A."/>
        </authorList>
    </citation>
    <scope>NUCLEOTIDE SEQUENCE [LARGE SCALE GENOMIC DNA]</scope>
    <source>
        <strain evidence="3">DSM 10523 / SB164P1</strain>
    </source>
</reference>
<keyword evidence="2" id="KW-0560">Oxidoreductase</keyword>
<dbReference type="InterPro" id="IPR036856">
    <property type="entry name" value="Ald_Oxase/Xan_DH_a/b_sf"/>
</dbReference>
<dbReference type="GO" id="GO:0005506">
    <property type="term" value="F:iron ion binding"/>
    <property type="evidence" value="ECO:0007669"/>
    <property type="project" value="InterPro"/>
</dbReference>
<dbReference type="PATRIC" id="fig|879567.3.peg.1223"/>
<gene>
    <name evidence="2" type="primary">pucD</name>
    <name evidence="2" type="ordered locus">BN4_11186</name>
</gene>
<organism evidence="2 3">
    <name type="scientific">Pseudodesulfovibrio piezophilus (strain DSM 21447 / JCM 15486 / C1TLV30)</name>
    <name type="common">Desulfovibrio piezophilus</name>
    <dbReference type="NCBI Taxonomy" id="1322246"/>
    <lineage>
        <taxon>Bacteria</taxon>
        <taxon>Pseudomonadati</taxon>
        <taxon>Thermodesulfobacteriota</taxon>
        <taxon>Desulfovibrionia</taxon>
        <taxon>Desulfovibrionales</taxon>
        <taxon>Desulfovibrionaceae</taxon>
    </lineage>
</organism>
<dbReference type="SMART" id="SM01008">
    <property type="entry name" value="Ald_Xan_dh_C"/>
    <property type="match status" value="1"/>
</dbReference>
<evidence type="ECO:0000259" key="1">
    <source>
        <dbReference type="SMART" id="SM01008"/>
    </source>
</evidence>
<proteinExistence type="predicted"/>
<dbReference type="InterPro" id="IPR000674">
    <property type="entry name" value="Ald_Oxase/Xan_DH_a/b"/>
</dbReference>
<dbReference type="BioCyc" id="DPIE1322246:BN4_RS05965-MONOMER"/>
<dbReference type="Gene3D" id="3.30.365.10">
    <property type="entry name" value="Aldehyde oxidase/xanthine dehydrogenase, molybdopterin binding domain"/>
    <property type="match status" value="4"/>
</dbReference>
<evidence type="ECO:0000313" key="3">
    <source>
        <dbReference type="Proteomes" id="UP000011724"/>
    </source>
</evidence>
<dbReference type="PANTHER" id="PTHR11908:SF157">
    <property type="entry name" value="XANTHINE DEHYDROGENASE SUBUNIT D-RELATED"/>
    <property type="match status" value="1"/>
</dbReference>
<dbReference type="HOGENOM" id="CLU_001681_2_3_7"/>
<sequence length="721" mass="79522">MGKCLDLKSTASSVVKKDHREKCDGSLLYLNDIAEEGLLYARLFRSTEAAADIVSCSLPELPEGYYIIGAKDIKGKNFVKLMVEDQPVFADGTVTYVGEPIFLIVGRDRDVIHGISDAIKVEYEMHTPVFDFQSRCTPDIQHMVSYSLGCPREESLDVEERAHLVKVEEFRTPLQEHVYLEPQTVKGFIDSEGRVTVEGSMQCPYYVKKAVMSALALSDDEVRIIQSPTGGAFGGKEDFPCSIGCQVAVAASIIKKPILLTFDRHEDMMFTTKRHPAVVRYRTSLDENGEILGMNIEVYFDGGANQGLSSVVLQRALINSIGVYAIPHVSVQGYVVFTNNVPNGAFRGFGAPQSTAALEAHMVHIARDFSIDPLEYKQHYLVAQGSPTVTGGLFRDPVLLPTMIHDVKSRFGYEGKKRHFTELNRSNPRYRKGIGTSLFLHGCGFTGSGERDYIKSVVRLEKNGADDVTIRIANVDMGQGLLTTMSKIVGQALDIDYRKITFPYPDTACVPDSGPTVASRTIMIVGKILERAALRLKDKWVSGEEQVVTEEYIHDESTIPWDENALTGDAYPAYSWGVNMVEVTVDILTGHIDVDRIDASYDVGKAIDERVLRGQIDGGVTQGVAWGYMENMERHDGVMYQRTISDYGPPTAMDIPLIESHLYDNPYENGPSGAKGAGELTFIGGSPALHDAVEDATGAVFHRLPLTPEHVLEVLGDQEEK</sequence>
<feature type="domain" description="Aldehyde oxidase/xanthine dehydrogenase a/b hammerhead" evidence="1">
    <location>
        <begin position="24"/>
        <end position="127"/>
    </location>
</feature>
<protein>
    <submittedName>
        <fullName evidence="2">Xanthine dehydrogenase, molybdenum-binding subunit</fullName>
        <ecNumber evidence="2">1.17.1.4</ecNumber>
    </submittedName>
</protein>
<dbReference type="SUPFAM" id="SSF54665">
    <property type="entry name" value="CO dehydrogenase molybdoprotein N-domain-like"/>
    <property type="match status" value="1"/>
</dbReference>
<dbReference type="GO" id="GO:0004854">
    <property type="term" value="F:xanthine dehydrogenase activity"/>
    <property type="evidence" value="ECO:0007669"/>
    <property type="project" value="UniProtKB-EC"/>
</dbReference>
<dbReference type="EC" id="1.17.1.4" evidence="2"/>
<dbReference type="Pfam" id="PF01315">
    <property type="entry name" value="Ald_Xan_dh_C"/>
    <property type="match status" value="1"/>
</dbReference>
<dbReference type="SUPFAM" id="SSF56003">
    <property type="entry name" value="Molybdenum cofactor-binding domain"/>
    <property type="match status" value="1"/>
</dbReference>